<dbReference type="EMBL" id="JAHXZJ010001119">
    <property type="protein sequence ID" value="KAH0553889.1"/>
    <property type="molecule type" value="Genomic_DNA"/>
</dbReference>
<comment type="caution">
    <text evidence="1">The sequence shown here is derived from an EMBL/GenBank/DDBJ whole genome shotgun (WGS) entry which is preliminary data.</text>
</comment>
<accession>A0AAV7IJ83</accession>
<evidence type="ECO:0000313" key="2">
    <source>
        <dbReference type="Proteomes" id="UP000826195"/>
    </source>
</evidence>
<proteinExistence type="predicted"/>
<reference evidence="1 2" key="1">
    <citation type="journal article" date="2021" name="J. Hered.">
        <title>A chromosome-level genome assembly of the parasitoid wasp, Cotesia glomerata (Hymenoptera: Braconidae).</title>
        <authorList>
            <person name="Pinto B.J."/>
            <person name="Weis J.J."/>
            <person name="Gamble T."/>
            <person name="Ode P.J."/>
            <person name="Paul R."/>
            <person name="Zaspel J.M."/>
        </authorList>
    </citation>
    <scope>NUCLEOTIDE SEQUENCE [LARGE SCALE GENOMIC DNA]</scope>
    <source>
        <strain evidence="1">CgM1</strain>
    </source>
</reference>
<organism evidence="1 2">
    <name type="scientific">Cotesia glomerata</name>
    <name type="common">Lepidopteran parasitic wasp</name>
    <name type="synonym">Apanteles glomeratus</name>
    <dbReference type="NCBI Taxonomy" id="32391"/>
    <lineage>
        <taxon>Eukaryota</taxon>
        <taxon>Metazoa</taxon>
        <taxon>Ecdysozoa</taxon>
        <taxon>Arthropoda</taxon>
        <taxon>Hexapoda</taxon>
        <taxon>Insecta</taxon>
        <taxon>Pterygota</taxon>
        <taxon>Neoptera</taxon>
        <taxon>Endopterygota</taxon>
        <taxon>Hymenoptera</taxon>
        <taxon>Apocrita</taxon>
        <taxon>Ichneumonoidea</taxon>
        <taxon>Braconidae</taxon>
        <taxon>Microgastrinae</taxon>
        <taxon>Cotesia</taxon>
    </lineage>
</organism>
<sequence length="66" mass="6706">MPIKAGPGAPDVIQCSTSPAIGPSFERCSQRGKVVVIQCPTTIASGIHELLSCTGSSSSKTFTAVV</sequence>
<dbReference type="Proteomes" id="UP000826195">
    <property type="component" value="Unassembled WGS sequence"/>
</dbReference>
<keyword evidence="2" id="KW-1185">Reference proteome</keyword>
<gene>
    <name evidence="1" type="ORF">KQX54_005546</name>
</gene>
<protein>
    <submittedName>
        <fullName evidence="1">Uncharacterized protein</fullName>
    </submittedName>
</protein>
<dbReference type="AlphaFoldDB" id="A0AAV7IJ83"/>
<name>A0AAV7IJ83_COTGL</name>
<evidence type="ECO:0000313" key="1">
    <source>
        <dbReference type="EMBL" id="KAH0553889.1"/>
    </source>
</evidence>